<sequence length="81" mass="8906">MKTIFIKPAPGRLIRDPDTMRPLAQEGEEKPFTPFWCRRLDDGDVIQAEKAAEEAPAVSADATTATEKPVAQPASDKEKPQ</sequence>
<evidence type="ECO:0000313" key="3">
    <source>
        <dbReference type="EMBL" id="MBL6203113.1"/>
    </source>
</evidence>
<dbReference type="Proteomes" id="UP000517067">
    <property type="component" value="Unassembled WGS sequence"/>
</dbReference>
<evidence type="ECO:0000313" key="13">
    <source>
        <dbReference type="Proteomes" id="UP000615017"/>
    </source>
</evidence>
<reference evidence="5 11" key="3">
    <citation type="journal article" date="2020" name="J. Appl. Microbiol.">
        <title>Genetic characterization of Shigatoxigenic and enteropathogenic Escherichia coli O80:H2 from diarrheic and septicemic calves and relatedness to human Shigatoxigenic E. coli O80:H2.</title>
        <authorList>
            <person name="Habets A."/>
            <person name="Crombe F."/>
            <person name="Nakamura K."/>
            <person name="Guerin V."/>
            <person name="De Rauw K."/>
            <person name="Pierard D."/>
            <person name="Saulmont M."/>
            <person name="Hayashi T."/>
            <person name="Mainil J.G."/>
            <person name="Thiry D."/>
        </authorList>
    </citation>
    <scope>NUCLEOTIDE SEQUENCE [LARGE SCALE GENOMIC DNA]</scope>
    <source>
        <strain evidence="6">EH3306</strain>
        <strain evidence="5 11">EH3307</strain>
    </source>
</reference>
<reference evidence="2 12" key="4">
    <citation type="submission" date="2020-02" db="EMBL/GenBank/DDBJ databases">
        <authorList>
            <person name="Ashton P.M."/>
            <person name="Dallman T."/>
            <person name="Nair S."/>
            <person name="De Pinna E."/>
            <person name="Peters T."/>
            <person name="Grant K."/>
        </authorList>
    </citation>
    <scope>NUCLEOTIDE SEQUENCE [LARGE SCALE GENOMIC DNA]</scope>
    <source>
        <strain evidence="2 12">188143</strain>
    </source>
</reference>
<organism evidence="5 11">
    <name type="scientific">Escherichia coli</name>
    <dbReference type="NCBI Taxonomy" id="562"/>
    <lineage>
        <taxon>Bacteria</taxon>
        <taxon>Pseudomonadati</taxon>
        <taxon>Pseudomonadota</taxon>
        <taxon>Gammaproteobacteria</taxon>
        <taxon>Enterobacterales</taxon>
        <taxon>Enterobacteriaceae</taxon>
        <taxon>Escherichia</taxon>
    </lineage>
</organism>
<evidence type="ECO:0000313" key="8">
    <source>
        <dbReference type="EMBL" id="TJH24691.1"/>
    </source>
</evidence>
<dbReference type="AlphaFoldDB" id="A0A066RGH5"/>
<reference evidence="8 10" key="2">
    <citation type="submission" date="2018-12" db="EMBL/GenBank/DDBJ databases">
        <title>Food and Water Safety Consortium.</title>
        <authorList>
            <person name="Tyson S."/>
            <person name="Peterson C.-L."/>
            <person name="Olson A."/>
            <person name="Tyler S."/>
            <person name="Cabral J."/>
            <person name="Lynch T."/>
            <person name="Knox N."/>
            <person name="Van Domselaar G."/>
            <person name="Graham M."/>
        </authorList>
    </citation>
    <scope>NUCLEOTIDE SEQUENCE [LARGE SCALE GENOMIC DNA]</scope>
    <source>
        <strain evidence="8 10">FWSEC0384</strain>
    </source>
</reference>
<evidence type="ECO:0000313" key="2">
    <source>
        <dbReference type="EMBL" id="EFG2163583.1"/>
    </source>
</evidence>
<evidence type="ECO:0000313" key="5">
    <source>
        <dbReference type="EMBL" id="NYP88460.1"/>
    </source>
</evidence>
<gene>
    <name evidence="7" type="ORF">BMT50_07955</name>
    <name evidence="2" type="ORF">BRV02_004738</name>
    <name evidence="8" type="ORF">C9160_04280</name>
    <name evidence="6" type="ORF">G4A38_19710</name>
    <name evidence="5" type="ORF">G4A47_25630</name>
    <name evidence="4" type="ORF">JNA65_25650</name>
    <name evidence="3" type="ORF">JNA68_07810</name>
</gene>
<dbReference type="EMBL" id="JAETYU010000008">
    <property type="protein sequence ID" value="MBL6203113.1"/>
    <property type="molecule type" value="Genomic_DNA"/>
</dbReference>
<evidence type="ECO:0000313" key="7">
    <source>
        <dbReference type="EMBL" id="OKB72708.1"/>
    </source>
</evidence>
<reference evidence="3 13" key="5">
    <citation type="submission" date="2021-01" db="EMBL/GenBank/DDBJ databases">
        <title>Genomes of Escherichia coli STEC strains from raw meat-based diets for companion animals.</title>
        <authorList>
            <person name="Stevens M.J.A."/>
            <person name="Stephan R."/>
        </authorList>
    </citation>
    <scope>NUCLEOTIDE SEQUENCE</scope>
    <source>
        <strain evidence="3">ATC7-7</strain>
        <strain evidence="4 13">LSC1-58</strain>
    </source>
</reference>
<evidence type="ECO:0000256" key="1">
    <source>
        <dbReference type="SAM" id="MobiDB-lite"/>
    </source>
</evidence>
<comment type="caution">
    <text evidence="5">The sequence shown here is derived from an EMBL/GenBank/DDBJ whole genome shotgun (WGS) entry which is preliminary data.</text>
</comment>
<evidence type="ECO:0000313" key="10">
    <source>
        <dbReference type="Proteomes" id="UP000306700"/>
    </source>
</evidence>
<evidence type="ECO:0000313" key="9">
    <source>
        <dbReference type="Proteomes" id="UP000186595"/>
    </source>
</evidence>
<proteinExistence type="predicted"/>
<evidence type="ECO:0000313" key="6">
    <source>
        <dbReference type="EMBL" id="NYQ40784.1"/>
    </source>
</evidence>
<dbReference type="Proteomes" id="UP000186595">
    <property type="component" value="Unassembled WGS sequence"/>
</dbReference>
<dbReference type="Proteomes" id="UP000534332">
    <property type="component" value="Unassembled WGS sequence"/>
</dbReference>
<dbReference type="EMBL" id="JABUPU010000076">
    <property type="protein sequence ID" value="NYP88460.1"/>
    <property type="molecule type" value="Genomic_DNA"/>
</dbReference>
<dbReference type="InterPro" id="IPR024400">
    <property type="entry name" value="DUF2635"/>
</dbReference>
<dbReference type="Pfam" id="PF10948">
    <property type="entry name" value="DUF2635"/>
    <property type="match status" value="1"/>
</dbReference>
<dbReference type="EMBL" id="JABUPJ010000029">
    <property type="protein sequence ID" value="NYQ40784.1"/>
    <property type="molecule type" value="Genomic_DNA"/>
</dbReference>
<evidence type="ECO:0000313" key="11">
    <source>
        <dbReference type="Proteomes" id="UP000517067"/>
    </source>
</evidence>
<dbReference type="EMBL" id="RRNI01000003">
    <property type="protein sequence ID" value="TJH24691.1"/>
    <property type="molecule type" value="Genomic_DNA"/>
</dbReference>
<dbReference type="RefSeq" id="WP_000848437.1">
    <property type="nucleotide sequence ID" value="NZ_AP018796.1"/>
</dbReference>
<dbReference type="Proteomes" id="UP000655659">
    <property type="component" value="Unassembled WGS sequence"/>
</dbReference>
<name>A0A066RGH5_ECOLX</name>
<feature type="region of interest" description="Disordered" evidence="1">
    <location>
        <begin position="51"/>
        <end position="81"/>
    </location>
</feature>
<evidence type="ECO:0000313" key="12">
    <source>
        <dbReference type="Proteomes" id="UP000534332"/>
    </source>
</evidence>
<dbReference type="EMBL" id="MPGR01000001">
    <property type="protein sequence ID" value="OKB72708.1"/>
    <property type="molecule type" value="Genomic_DNA"/>
</dbReference>
<dbReference type="EMBL" id="JAETYZ010000062">
    <property type="protein sequence ID" value="MBL6237238.1"/>
    <property type="molecule type" value="Genomic_DNA"/>
</dbReference>
<evidence type="ECO:0000313" key="4">
    <source>
        <dbReference type="EMBL" id="MBL6237238.1"/>
    </source>
</evidence>
<reference evidence="7 9" key="1">
    <citation type="submission" date="2016-11" db="EMBL/GenBank/DDBJ databases">
        <title>Draft genome sequences of five Shigatoxin-producing Escherichia coli isolates harboring the new recently described Subtilase cytotoxin allelic variant subAB2-3.</title>
        <authorList>
            <person name="Tasara T."/>
            <person name="Fierz L."/>
            <person name="Klumpp J."/>
            <person name="Schmidt H."/>
            <person name="Stephan R."/>
        </authorList>
    </citation>
    <scope>NUCLEOTIDE SEQUENCE [LARGE SCALE GENOMIC DNA]</scope>
    <source>
        <strain evidence="7 9">453</strain>
    </source>
</reference>
<dbReference type="Proteomes" id="UP000540485">
    <property type="component" value="Unassembled WGS sequence"/>
</dbReference>
<dbReference type="EMBL" id="AASSGK010000056">
    <property type="protein sequence ID" value="EFG2163583.1"/>
    <property type="molecule type" value="Genomic_DNA"/>
</dbReference>
<dbReference type="Proteomes" id="UP000306700">
    <property type="component" value="Unassembled WGS sequence"/>
</dbReference>
<accession>A0A066RGH5</accession>
<dbReference type="Proteomes" id="UP000615017">
    <property type="component" value="Unassembled WGS sequence"/>
</dbReference>
<protein>
    <submittedName>
        <fullName evidence="5">DUF2635 domain-containing protein</fullName>
    </submittedName>
</protein>